<dbReference type="AlphaFoldDB" id="A0AAQ3QWC5"/>
<keyword evidence="2" id="KW-0813">Transport</keyword>
<organism evidence="6 7">
    <name type="scientific">Rubellicoccus peritrichatus</name>
    <dbReference type="NCBI Taxonomy" id="3080537"/>
    <lineage>
        <taxon>Bacteria</taxon>
        <taxon>Pseudomonadati</taxon>
        <taxon>Verrucomicrobiota</taxon>
        <taxon>Opitutia</taxon>
        <taxon>Puniceicoccales</taxon>
        <taxon>Cerasicoccaceae</taxon>
        <taxon>Rubellicoccus</taxon>
    </lineage>
</organism>
<evidence type="ECO:0000256" key="2">
    <source>
        <dbReference type="ARBA" id="ARBA00022448"/>
    </source>
</evidence>
<dbReference type="RefSeq" id="WP_317834229.1">
    <property type="nucleotide sequence ID" value="NZ_CP136920.1"/>
</dbReference>
<dbReference type="InterPro" id="IPR006127">
    <property type="entry name" value="ZnuA-like"/>
</dbReference>
<evidence type="ECO:0000256" key="3">
    <source>
        <dbReference type="ARBA" id="ARBA00022723"/>
    </source>
</evidence>
<dbReference type="Proteomes" id="UP001304300">
    <property type="component" value="Chromosome"/>
</dbReference>
<reference evidence="6 7" key="1">
    <citation type="submission" date="2023-10" db="EMBL/GenBank/DDBJ databases">
        <title>Rubellicoccus peritrichatus gen. nov., sp. nov., isolated from an algae of coral reef tank.</title>
        <authorList>
            <person name="Luo J."/>
        </authorList>
    </citation>
    <scope>NUCLEOTIDE SEQUENCE [LARGE SCALE GENOMIC DNA]</scope>
    <source>
        <strain evidence="6 7">CR14</strain>
    </source>
</reference>
<dbReference type="SUPFAM" id="SSF53807">
    <property type="entry name" value="Helical backbone' metal receptor"/>
    <property type="match status" value="1"/>
</dbReference>
<gene>
    <name evidence="6" type="ORF">RZN69_01495</name>
</gene>
<dbReference type="GO" id="GO:0030001">
    <property type="term" value="P:metal ion transport"/>
    <property type="evidence" value="ECO:0007669"/>
    <property type="project" value="InterPro"/>
</dbReference>
<evidence type="ECO:0000313" key="6">
    <source>
        <dbReference type="EMBL" id="WOO41745.1"/>
    </source>
</evidence>
<dbReference type="EMBL" id="CP136920">
    <property type="protein sequence ID" value="WOO41745.1"/>
    <property type="molecule type" value="Genomic_DNA"/>
</dbReference>
<keyword evidence="7" id="KW-1185">Reference proteome</keyword>
<protein>
    <submittedName>
        <fullName evidence="6">Metal ABC transporter substrate-binding protein</fullName>
    </submittedName>
</protein>
<name>A0AAQ3QWC5_9BACT</name>
<dbReference type="GO" id="GO:0030313">
    <property type="term" value="C:cell envelope"/>
    <property type="evidence" value="ECO:0007669"/>
    <property type="project" value="UniProtKB-SubCell"/>
</dbReference>
<dbReference type="Pfam" id="PF01297">
    <property type="entry name" value="ZnuA"/>
    <property type="match status" value="1"/>
</dbReference>
<keyword evidence="4 5" id="KW-0732">Signal</keyword>
<evidence type="ECO:0000256" key="5">
    <source>
        <dbReference type="SAM" id="SignalP"/>
    </source>
</evidence>
<accession>A0AAQ3QWC5</accession>
<dbReference type="PANTHER" id="PTHR42953:SF1">
    <property type="entry name" value="METAL-BINDING PROTEIN HI_0362-RELATED"/>
    <property type="match status" value="1"/>
</dbReference>
<dbReference type="PANTHER" id="PTHR42953">
    <property type="entry name" value="HIGH-AFFINITY ZINC UPTAKE SYSTEM PROTEIN ZNUA-RELATED"/>
    <property type="match status" value="1"/>
</dbReference>
<dbReference type="GO" id="GO:0046872">
    <property type="term" value="F:metal ion binding"/>
    <property type="evidence" value="ECO:0007669"/>
    <property type="project" value="UniProtKB-KW"/>
</dbReference>
<evidence type="ECO:0000256" key="1">
    <source>
        <dbReference type="ARBA" id="ARBA00004196"/>
    </source>
</evidence>
<proteinExistence type="predicted"/>
<dbReference type="InterPro" id="IPR050492">
    <property type="entry name" value="Bact_metal-bind_prot9"/>
</dbReference>
<evidence type="ECO:0000313" key="7">
    <source>
        <dbReference type="Proteomes" id="UP001304300"/>
    </source>
</evidence>
<dbReference type="KEGG" id="puo:RZN69_01495"/>
<feature type="signal peptide" evidence="5">
    <location>
        <begin position="1"/>
        <end position="20"/>
    </location>
</feature>
<evidence type="ECO:0000256" key="4">
    <source>
        <dbReference type="ARBA" id="ARBA00022729"/>
    </source>
</evidence>
<dbReference type="Gene3D" id="3.40.50.1980">
    <property type="entry name" value="Nitrogenase molybdenum iron protein domain"/>
    <property type="match status" value="2"/>
</dbReference>
<feature type="chain" id="PRO_5042916061" evidence="5">
    <location>
        <begin position="21"/>
        <end position="304"/>
    </location>
</feature>
<sequence>MRTSLIALTALFSLPAFVSAVNVKPEPFKVAVTHPFYAEWVERVGGDQVDAVVVSEGSSDGLAKADFVYETGLDAEPWLDAAVSAINPKVERYVLTDGMPTLERGAAFWTEMDPPHSNPERLPPCCRKDAVESNAAWSELVKNIPMPENLEALGVEPEAIDPNVWFSVPNAMTAVVSINETLAEMDPEHADTYDRNTALYLEELTGLDGWVKSEIREVPAGKRVLVTDGNRFRYFARAYGLVSPIYSPAYQGIAFVEQMPGKSCALQEEDVYTLALPGGDKSIPYAELMRGNTLVIAEALEHAE</sequence>
<keyword evidence="3" id="KW-0479">Metal-binding</keyword>
<comment type="subcellular location">
    <subcellularLocation>
        <location evidence="1">Cell envelope</location>
    </subcellularLocation>
</comment>